<protein>
    <submittedName>
        <fullName evidence="3">Trithorax group protein osa-like isoform X1</fullName>
    </submittedName>
</protein>
<evidence type="ECO:0000313" key="2">
    <source>
        <dbReference type="Proteomes" id="UP000504606"/>
    </source>
</evidence>
<dbReference type="AlphaFoldDB" id="A0A9C6U3P3"/>
<proteinExistence type="predicted"/>
<dbReference type="RefSeq" id="XP_052121073.1">
    <property type="nucleotide sequence ID" value="XM_052265113.1"/>
</dbReference>
<organism evidence="2 3">
    <name type="scientific">Frankliniella occidentalis</name>
    <name type="common">Western flower thrips</name>
    <name type="synonym">Euthrips occidentalis</name>
    <dbReference type="NCBI Taxonomy" id="133901"/>
    <lineage>
        <taxon>Eukaryota</taxon>
        <taxon>Metazoa</taxon>
        <taxon>Ecdysozoa</taxon>
        <taxon>Arthropoda</taxon>
        <taxon>Hexapoda</taxon>
        <taxon>Insecta</taxon>
        <taxon>Pterygota</taxon>
        <taxon>Neoptera</taxon>
        <taxon>Paraneoptera</taxon>
        <taxon>Thysanoptera</taxon>
        <taxon>Terebrantia</taxon>
        <taxon>Thripoidea</taxon>
        <taxon>Thripidae</taxon>
        <taxon>Frankliniella</taxon>
    </lineage>
</organism>
<feature type="region of interest" description="Disordered" evidence="1">
    <location>
        <begin position="85"/>
        <end position="199"/>
    </location>
</feature>
<dbReference type="Proteomes" id="UP000504606">
    <property type="component" value="Unplaced"/>
</dbReference>
<keyword evidence="2" id="KW-1185">Reference proteome</keyword>
<dbReference type="KEGG" id="foc:113214146"/>
<feature type="compositionally biased region" description="Acidic residues" evidence="1">
    <location>
        <begin position="117"/>
        <end position="129"/>
    </location>
</feature>
<accession>A0A9C6U3P3</accession>
<feature type="compositionally biased region" description="Low complexity" evidence="1">
    <location>
        <begin position="141"/>
        <end position="159"/>
    </location>
</feature>
<feature type="region of interest" description="Disordered" evidence="1">
    <location>
        <begin position="212"/>
        <end position="330"/>
    </location>
</feature>
<dbReference type="GeneID" id="113214146"/>
<feature type="compositionally biased region" description="Low complexity" evidence="1">
    <location>
        <begin position="179"/>
        <end position="195"/>
    </location>
</feature>
<name>A0A9C6U3P3_FRAOC</name>
<reference evidence="3" key="1">
    <citation type="submission" date="2025-08" db="UniProtKB">
        <authorList>
            <consortium name="RefSeq"/>
        </authorList>
    </citation>
    <scope>IDENTIFICATION</scope>
    <source>
        <tissue evidence="3">Whole organism</tissue>
    </source>
</reference>
<gene>
    <name evidence="3" type="primary">LOC113214146</name>
</gene>
<feature type="compositionally biased region" description="Low complexity" evidence="1">
    <location>
        <begin position="263"/>
        <end position="272"/>
    </location>
</feature>
<evidence type="ECO:0000256" key="1">
    <source>
        <dbReference type="SAM" id="MobiDB-lite"/>
    </source>
</evidence>
<dbReference type="OrthoDB" id="10033661at2759"/>
<evidence type="ECO:0000313" key="3">
    <source>
        <dbReference type="RefSeq" id="XP_052121073.1"/>
    </source>
</evidence>
<feature type="compositionally biased region" description="Polar residues" evidence="1">
    <location>
        <begin position="284"/>
        <end position="301"/>
    </location>
</feature>
<sequence length="584" mass="60888">MGRKASKPKVTFDETTTKRRHDGGSPPVLDDGDYALLQELPLVASKQLTGSPGVAAADSGTTGHAAAAAAAAAAATAAVAAAAPQAHLHAPQQQLRGVGHEDPSPLLTPEPLTIASDLDDEAPLPDLDDLPPPPPHVTAPGSSVSDRSEASSSGGDSSGCATITGSPPGAHRSDHSSHSDTSGVHSSSSHSNASHLKLYEQLKYDPVQLQLLQQQQQAQQQAQQQQQQQQQARRANSIQDLCLEPNRPPPPQYKSFSLTRGMAPPGATAGLPVAPPAPLPSVLKLQTQPIYSSIRKPSQGVTLKPPQPALADEDESPPPPAPADPMRVPHHKPMQALQPVREELTPEAGAGGGGVPATLQLNGHDATVVIRRHKQAAAKEGEEDKFGRATNMRMTSFTDQPDHGRGSLGAGSAYGYAGYGYGMGSANTLPLPPPPPPPPAAQPHCATLPAHGAGAGALMQQHQLQQHQQQQQHQLASSCGNFVRQHSTIPTHHNGVLLYQPGGQGGQGGQGQQLQAMRLQQPSSALGVAYFKDHSMSPALKYGLQQHLQQHLRAGVGAAPEFQNGGRDSANFSMASSGDGEYAH</sequence>
<feature type="region of interest" description="Disordered" evidence="1">
    <location>
        <begin position="559"/>
        <end position="584"/>
    </location>
</feature>
<feature type="region of interest" description="Disordered" evidence="1">
    <location>
        <begin position="1"/>
        <end position="32"/>
    </location>
</feature>
<feature type="compositionally biased region" description="Low complexity" evidence="1">
    <location>
        <begin position="212"/>
        <end position="232"/>
    </location>
</feature>